<evidence type="ECO:0000313" key="2">
    <source>
        <dbReference type="EMBL" id="KAF0911809.1"/>
    </source>
</evidence>
<proteinExistence type="predicted"/>
<dbReference type="EMBL" id="SPHZ02000006">
    <property type="protein sequence ID" value="KAF0911809.1"/>
    <property type="molecule type" value="Genomic_DNA"/>
</dbReference>
<dbReference type="PROSITE" id="PS51257">
    <property type="entry name" value="PROKAR_LIPOPROTEIN"/>
    <property type="match status" value="1"/>
</dbReference>
<dbReference type="Proteomes" id="UP000479710">
    <property type="component" value="Unassembled WGS sequence"/>
</dbReference>
<name>A0A6G1DHA0_9ORYZ</name>
<dbReference type="AlphaFoldDB" id="A0A6G1DHA0"/>
<gene>
    <name evidence="2" type="ORF">E2562_012298</name>
</gene>
<organism evidence="2 3">
    <name type="scientific">Oryza meyeriana var. granulata</name>
    <dbReference type="NCBI Taxonomy" id="110450"/>
    <lineage>
        <taxon>Eukaryota</taxon>
        <taxon>Viridiplantae</taxon>
        <taxon>Streptophyta</taxon>
        <taxon>Embryophyta</taxon>
        <taxon>Tracheophyta</taxon>
        <taxon>Spermatophyta</taxon>
        <taxon>Magnoliopsida</taxon>
        <taxon>Liliopsida</taxon>
        <taxon>Poales</taxon>
        <taxon>Poaceae</taxon>
        <taxon>BOP clade</taxon>
        <taxon>Oryzoideae</taxon>
        <taxon>Oryzeae</taxon>
        <taxon>Oryzinae</taxon>
        <taxon>Oryza</taxon>
        <taxon>Oryza meyeriana</taxon>
    </lineage>
</organism>
<evidence type="ECO:0000313" key="3">
    <source>
        <dbReference type="Proteomes" id="UP000479710"/>
    </source>
</evidence>
<feature type="region of interest" description="Disordered" evidence="1">
    <location>
        <begin position="1"/>
        <end position="24"/>
    </location>
</feature>
<reference evidence="2 3" key="1">
    <citation type="submission" date="2019-11" db="EMBL/GenBank/DDBJ databases">
        <title>Whole genome sequence of Oryza granulata.</title>
        <authorList>
            <person name="Li W."/>
        </authorList>
    </citation>
    <scope>NUCLEOTIDE SEQUENCE [LARGE SCALE GENOMIC DNA]</scope>
    <source>
        <strain evidence="3">cv. Menghai</strain>
        <tissue evidence="2">Leaf</tissue>
    </source>
</reference>
<sequence>MTLTRKPQGRRKSHAPLPPCALPPPASISSCGFLPADLGINEEEGGCVGRGIVNEDAQGVAANY</sequence>
<protein>
    <submittedName>
        <fullName evidence="2">Uncharacterized protein</fullName>
    </submittedName>
</protein>
<keyword evidence="3" id="KW-1185">Reference proteome</keyword>
<comment type="caution">
    <text evidence="2">The sequence shown here is derived from an EMBL/GenBank/DDBJ whole genome shotgun (WGS) entry which is preliminary data.</text>
</comment>
<evidence type="ECO:0000256" key="1">
    <source>
        <dbReference type="SAM" id="MobiDB-lite"/>
    </source>
</evidence>
<accession>A0A6G1DHA0</accession>